<dbReference type="OrthoDB" id="16079at2759"/>
<reference evidence="3 4" key="1">
    <citation type="journal article" date="2015" name="Environ. Microbiol.">
        <title>Metagenome sequence of Elaphomyces granulatus from sporocarp tissue reveals Ascomycota ectomycorrhizal fingerprints of genome expansion and a Proteobacteria-rich microbiome.</title>
        <authorList>
            <person name="Quandt C.A."/>
            <person name="Kohler A."/>
            <person name="Hesse C.N."/>
            <person name="Sharpton T.J."/>
            <person name="Martin F."/>
            <person name="Spatafora J.W."/>
        </authorList>
    </citation>
    <scope>NUCLEOTIDE SEQUENCE [LARGE SCALE GENOMIC DNA]</scope>
    <source>
        <strain evidence="3 4">OSC145934</strain>
    </source>
</reference>
<dbReference type="Proteomes" id="UP000243515">
    <property type="component" value="Unassembled WGS sequence"/>
</dbReference>
<feature type="chain" id="PRO_5012737267" description="rRNA adenine N(6)-methyltransferase" evidence="2">
    <location>
        <begin position="20"/>
        <end position="692"/>
    </location>
</feature>
<evidence type="ECO:0000313" key="3">
    <source>
        <dbReference type="EMBL" id="OXV05319.1"/>
    </source>
</evidence>
<dbReference type="InterPro" id="IPR029063">
    <property type="entry name" value="SAM-dependent_MTases_sf"/>
</dbReference>
<dbReference type="EMBL" id="NPHW01007186">
    <property type="protein sequence ID" value="OXV05319.1"/>
    <property type="molecule type" value="Genomic_DNA"/>
</dbReference>
<accession>A0A232LMD5</accession>
<evidence type="ECO:0000256" key="2">
    <source>
        <dbReference type="SAM" id="SignalP"/>
    </source>
</evidence>
<gene>
    <name evidence="3" type="ORF">Egran_06913</name>
</gene>
<feature type="signal peptide" evidence="2">
    <location>
        <begin position="1"/>
        <end position="19"/>
    </location>
</feature>
<keyword evidence="4" id="KW-1185">Reference proteome</keyword>
<sequence length="692" mass="76948">MLSLLFCGSPLALMCLILSHHCYMPSHLPVRRLFSLQHVQSKGSTQRRPLNVPGATFRRSLVTDGQALKNTLKSIPFNKKNTTRSHILSEKLCDDILQVLSPFLAQHPPCDILDYCPGSGLLSAKVHDFLRPRRHILLEPNDNIYGTFLEPLVQGPSVKLVPLSLTACSSVNWKALFAEHLPKQTSAVNPYSLNNSLLVLANIAAKSLGSTHFTHARLWDQFMDLCLNRQGVHNYGTIRVLALLSSTDAELIVPRTVVGRKKSAMLTESVALHAFHVAENTFSNASRLGDKELELVSKSAARVRERTAEQSIPVPEGREGPPILMAPEALSSGRKPSVYVPRLRQEAHQPYLDILDNIKKLESRPKSSSVAAKLKETKRQLKLELSQLNFDNRHWCSKKLLCDQHTAIDRLGSSLFQAVVERNSDPEKVKELDLQIAHLKAELASTRTKNPIRTNVGADFLIDERRAAFNTGSLDDSALLWDRRPIEPMRIKPDELHPNTKPCDIIYFQSNAQSPVRQTLIQPEFSALPEFFGEIISAFGARANSPVISMLKVMFPGRSTVDLVKSIPRLAKFASKRLRPDYNGPLKAPESEASYSGSDTSSLDDHQGRSEETESVSTASSYLEYDFSEVRLRSLPFPVLWDLAVEYFKSESRPESALLVNRALGGSITAFNSAIESFDFQAGKAAGKISHL</sequence>
<keyword evidence="2" id="KW-0732">Signal</keyword>
<feature type="region of interest" description="Disordered" evidence="1">
    <location>
        <begin position="582"/>
        <end position="615"/>
    </location>
</feature>
<evidence type="ECO:0008006" key="5">
    <source>
        <dbReference type="Google" id="ProtNLM"/>
    </source>
</evidence>
<name>A0A232LMD5_9EURO</name>
<protein>
    <recommendedName>
        <fullName evidence="5">rRNA adenine N(6)-methyltransferase</fullName>
    </recommendedName>
</protein>
<dbReference type="SUPFAM" id="SSF53335">
    <property type="entry name" value="S-adenosyl-L-methionine-dependent methyltransferases"/>
    <property type="match status" value="1"/>
</dbReference>
<feature type="compositionally biased region" description="Basic and acidic residues" evidence="1">
    <location>
        <begin position="603"/>
        <end position="612"/>
    </location>
</feature>
<proteinExistence type="predicted"/>
<comment type="caution">
    <text evidence="3">The sequence shown here is derived from an EMBL/GenBank/DDBJ whole genome shotgun (WGS) entry which is preliminary data.</text>
</comment>
<evidence type="ECO:0000256" key="1">
    <source>
        <dbReference type="SAM" id="MobiDB-lite"/>
    </source>
</evidence>
<dbReference type="Gene3D" id="3.40.50.150">
    <property type="entry name" value="Vaccinia Virus protein VP39"/>
    <property type="match status" value="1"/>
</dbReference>
<organism evidence="3 4">
    <name type="scientific">Elaphomyces granulatus</name>
    <dbReference type="NCBI Taxonomy" id="519963"/>
    <lineage>
        <taxon>Eukaryota</taxon>
        <taxon>Fungi</taxon>
        <taxon>Dikarya</taxon>
        <taxon>Ascomycota</taxon>
        <taxon>Pezizomycotina</taxon>
        <taxon>Eurotiomycetes</taxon>
        <taxon>Eurotiomycetidae</taxon>
        <taxon>Eurotiales</taxon>
        <taxon>Elaphomycetaceae</taxon>
        <taxon>Elaphomyces</taxon>
    </lineage>
</organism>
<evidence type="ECO:0000313" key="4">
    <source>
        <dbReference type="Proteomes" id="UP000243515"/>
    </source>
</evidence>
<dbReference type="AlphaFoldDB" id="A0A232LMD5"/>